<evidence type="ECO:0000313" key="3">
    <source>
        <dbReference type="Proteomes" id="UP000518681"/>
    </source>
</evidence>
<dbReference type="RefSeq" id="WP_311732947.1">
    <property type="nucleotide sequence ID" value="NZ_CP010027.1"/>
</dbReference>
<proteinExistence type="predicted"/>
<reference evidence="2 3" key="1">
    <citation type="submission" date="2020-08" db="EMBL/GenBank/DDBJ databases">
        <title>Genomic Encyclopedia of Type Strains, Phase IV (KMG-V): Genome sequencing to study the core and pangenomes of soil and plant-associated prokaryotes.</title>
        <authorList>
            <person name="Whitman W."/>
        </authorList>
    </citation>
    <scope>NUCLEOTIDE SEQUENCE [LARGE SCALE GENOMIC DNA]</scope>
    <source>
        <strain evidence="2 3">SEMIA 4013</strain>
    </source>
</reference>
<dbReference type="AlphaFoldDB" id="A0AAW3URT5"/>
<sequence>MRQLFIVIVNAAWAANTGAVMTIYDRIREAGITLPTLAIPAAAFRPYVLLDNQLIVSGQLPVRDGKALFAGKVPDVVSVADAQSAARLCVVNILAWAHHATEGDLNRIRKVLRLGGFVATSDGFADAPAVINAASELVTQIFGERGSHARIAIGVASLPLNAPVEVEATFALAG</sequence>
<dbReference type="Proteomes" id="UP000518681">
    <property type="component" value="Unassembled WGS sequence"/>
</dbReference>
<dbReference type="CDD" id="cd02199">
    <property type="entry name" value="YjgF_YER057c_UK114_like_1"/>
    <property type="match status" value="1"/>
</dbReference>
<dbReference type="InterPro" id="IPR013813">
    <property type="entry name" value="Endoribo_LPSP/chorism_mut-like"/>
</dbReference>
<name>A0AAW3URT5_9BURK</name>
<evidence type="ECO:0000259" key="1">
    <source>
        <dbReference type="Pfam" id="PF14588"/>
    </source>
</evidence>
<evidence type="ECO:0000313" key="2">
    <source>
        <dbReference type="EMBL" id="MBB6201339.1"/>
    </source>
</evidence>
<dbReference type="Pfam" id="PF14588">
    <property type="entry name" value="YjgF_endoribonc"/>
    <property type="match status" value="1"/>
</dbReference>
<dbReference type="Gene3D" id="3.30.1330.40">
    <property type="entry name" value="RutC-like"/>
    <property type="match status" value="1"/>
</dbReference>
<feature type="domain" description="Endoribonuclease L-PSP/chorismate mutase-like" evidence="1">
    <location>
        <begin position="26"/>
        <end position="162"/>
    </location>
</feature>
<dbReference type="SUPFAM" id="SSF55298">
    <property type="entry name" value="YjgF-like"/>
    <property type="match status" value="1"/>
</dbReference>
<dbReference type="GeneID" id="66519504"/>
<dbReference type="PANTHER" id="PTHR43760">
    <property type="entry name" value="ENDORIBONUCLEASE-RELATED"/>
    <property type="match status" value="1"/>
</dbReference>
<dbReference type="PANTHER" id="PTHR43760:SF1">
    <property type="entry name" value="ENDORIBONUCLEASE L-PSP_CHORISMATE MUTASE-LIKE DOMAIN-CONTAINING PROTEIN"/>
    <property type="match status" value="1"/>
</dbReference>
<dbReference type="EMBL" id="JACIIK010000004">
    <property type="protein sequence ID" value="MBB6201339.1"/>
    <property type="molecule type" value="Genomic_DNA"/>
</dbReference>
<accession>A0AAW3URT5</accession>
<comment type="caution">
    <text evidence="2">The sequence shown here is derived from an EMBL/GenBank/DDBJ whole genome shotgun (WGS) entry which is preliminary data.</text>
</comment>
<dbReference type="InterPro" id="IPR035959">
    <property type="entry name" value="RutC-like_sf"/>
</dbReference>
<gene>
    <name evidence="2" type="ORF">GGD69_002192</name>
</gene>
<protein>
    <submittedName>
        <fullName evidence="2">Enamine deaminase RidA (YjgF/YER057c/UK114 family)</fullName>
    </submittedName>
</protein>
<organism evidence="2 3">
    <name type="scientific">Paraburkholderia fungorum</name>
    <dbReference type="NCBI Taxonomy" id="134537"/>
    <lineage>
        <taxon>Bacteria</taxon>
        <taxon>Pseudomonadati</taxon>
        <taxon>Pseudomonadota</taxon>
        <taxon>Betaproteobacteria</taxon>
        <taxon>Burkholderiales</taxon>
        <taxon>Burkholderiaceae</taxon>
        <taxon>Paraburkholderia</taxon>
    </lineage>
</organism>